<dbReference type="InterPro" id="IPR050400">
    <property type="entry name" value="Bact_Cytoskel_RodZ"/>
</dbReference>
<dbReference type="Pfam" id="PF13413">
    <property type="entry name" value="HTH_25"/>
    <property type="match status" value="1"/>
</dbReference>
<proteinExistence type="predicted"/>
<evidence type="ECO:0000256" key="2">
    <source>
        <dbReference type="SAM" id="Phobius"/>
    </source>
</evidence>
<dbReference type="PANTHER" id="PTHR34475:SF1">
    <property type="entry name" value="CYTOSKELETON PROTEIN RODZ"/>
    <property type="match status" value="1"/>
</dbReference>
<keyword evidence="4" id="KW-1185">Reference proteome</keyword>
<feature type="transmembrane region" description="Helical" evidence="2">
    <location>
        <begin position="110"/>
        <end position="131"/>
    </location>
</feature>
<protein>
    <submittedName>
        <fullName evidence="3">Transcriptional regulator</fullName>
    </submittedName>
</protein>
<dbReference type="InterPro" id="IPR010982">
    <property type="entry name" value="Lambda_DNA-bd_dom_sf"/>
</dbReference>
<keyword evidence="2" id="KW-1133">Transmembrane helix</keyword>
<dbReference type="EMBL" id="AP026803">
    <property type="protein sequence ID" value="BDR60229.1"/>
    <property type="molecule type" value="Genomic_DNA"/>
</dbReference>
<name>A0ABM8BG55_9LACO</name>
<dbReference type="CDD" id="cd00093">
    <property type="entry name" value="HTH_XRE"/>
    <property type="match status" value="1"/>
</dbReference>
<keyword evidence="2" id="KW-0472">Membrane</keyword>
<feature type="compositionally biased region" description="Low complexity" evidence="1">
    <location>
        <begin position="272"/>
        <end position="349"/>
    </location>
</feature>
<dbReference type="RefSeq" id="WP_317637941.1">
    <property type="nucleotide sequence ID" value="NZ_AP026803.1"/>
</dbReference>
<dbReference type="InterPro" id="IPR001387">
    <property type="entry name" value="Cro/C1-type_HTH"/>
</dbReference>
<sequence>MADIGEKLQHAREAKGFSIEDVEKATKIQSRYLIAIEQNDFAKLPGDFYVRAFIRQYAQIVGLDGKQLLSEYHKEIPKAEPEEYVEESLDNKSEEVRKTTSKKKKLWQDYLPRIIIGLGVVVVLLVCYVVYAHFSANNNQDNSANDVAVSSESSQKRKKSRPKVVNPVKIRQLADNQYQVTGLKKNGNRDLVVRAGDQATTVTITMNGVSQGAQPLAAGQKHTLKLPANVQSVVVTLSNASGTAISIGKKKVPYNGQNTGLSLTFLIGKRNSNQNQANSTNSNQHQQSDSTVNNSNSNQTNTNQGQQSQQNQGQHQSTGNNTTNNNQHSGQSTQNNQQTGHGNNQTNGSDQNKQSGSDSANNDGDKK</sequence>
<dbReference type="PANTHER" id="PTHR34475">
    <property type="match status" value="1"/>
</dbReference>
<keyword evidence="2" id="KW-0812">Transmembrane</keyword>
<reference evidence="3 4" key="1">
    <citation type="journal article" date="2023" name="Microbiol. Spectr.">
        <title>Symbiosis of Carpenter Bees with Uncharacterized Lactic Acid Bacteria Showing NAD Auxotrophy.</title>
        <authorList>
            <person name="Kawasaki S."/>
            <person name="Ozawa K."/>
            <person name="Mori T."/>
            <person name="Yamamoto A."/>
            <person name="Ito M."/>
            <person name="Ohkuma M."/>
            <person name="Sakamoto M."/>
            <person name="Matsutani M."/>
        </authorList>
    </citation>
    <scope>NUCLEOTIDE SEQUENCE [LARGE SCALE GENOMIC DNA]</scope>
    <source>
        <strain evidence="3 4">Kim32-2</strain>
    </source>
</reference>
<feature type="compositionally biased region" description="Polar residues" evidence="1">
    <location>
        <begin position="350"/>
        <end position="367"/>
    </location>
</feature>
<evidence type="ECO:0000256" key="1">
    <source>
        <dbReference type="SAM" id="MobiDB-lite"/>
    </source>
</evidence>
<accession>A0ABM8BG55</accession>
<feature type="compositionally biased region" description="Low complexity" evidence="1">
    <location>
        <begin position="141"/>
        <end position="153"/>
    </location>
</feature>
<evidence type="ECO:0000313" key="3">
    <source>
        <dbReference type="EMBL" id="BDR60229.1"/>
    </source>
</evidence>
<dbReference type="Proteomes" id="UP001321741">
    <property type="component" value="Chromosome"/>
</dbReference>
<feature type="region of interest" description="Disordered" evidence="1">
    <location>
        <begin position="141"/>
        <end position="165"/>
    </location>
</feature>
<feature type="region of interest" description="Disordered" evidence="1">
    <location>
        <begin position="272"/>
        <end position="367"/>
    </location>
</feature>
<gene>
    <name evidence="3" type="ORF">KIM322_04900</name>
</gene>
<evidence type="ECO:0000313" key="4">
    <source>
        <dbReference type="Proteomes" id="UP001321741"/>
    </source>
</evidence>
<organism evidence="3 4">
    <name type="scientific">Lactobacillus xylocopicola</name>
    <dbReference type="NCBI Taxonomy" id="2976676"/>
    <lineage>
        <taxon>Bacteria</taxon>
        <taxon>Bacillati</taxon>
        <taxon>Bacillota</taxon>
        <taxon>Bacilli</taxon>
        <taxon>Lactobacillales</taxon>
        <taxon>Lactobacillaceae</taxon>
        <taxon>Lactobacillus</taxon>
    </lineage>
</organism>
<dbReference type="Gene3D" id="1.10.260.40">
    <property type="entry name" value="lambda repressor-like DNA-binding domains"/>
    <property type="match status" value="1"/>
</dbReference>